<keyword evidence="6 9" id="KW-0732">Signal</keyword>
<proteinExistence type="inferred from homology"/>
<reference evidence="12 13" key="1">
    <citation type="submission" date="2019-01" db="EMBL/GenBank/DDBJ databases">
        <title>Draft Genome and Complete Hox-Cluster Characterization of the Sterlet Sturgeon (Acipenser ruthenus).</title>
        <authorList>
            <person name="Wei Q."/>
        </authorList>
    </citation>
    <scope>NUCLEOTIDE SEQUENCE [LARGE SCALE GENOMIC DNA]</scope>
    <source>
        <strain evidence="12">WHYD16114868_AA</strain>
        <tissue evidence="12">Blood</tissue>
    </source>
</reference>
<feature type="chain" id="PRO_5019251973" evidence="9">
    <location>
        <begin position="26"/>
        <end position="212"/>
    </location>
</feature>
<dbReference type="InterPro" id="IPR048499">
    <property type="entry name" value="DIKK1/2/4_C-subdom2"/>
</dbReference>
<dbReference type="AlphaFoldDB" id="A0A444UHL5"/>
<dbReference type="PANTHER" id="PTHR12113:SF12">
    <property type="entry name" value="DICKKOPF-RELATED PROTEIN 2"/>
    <property type="match status" value="1"/>
</dbReference>
<dbReference type="Gene3D" id="2.10.80.10">
    <property type="entry name" value="Lipase, subunit A"/>
    <property type="match status" value="1"/>
</dbReference>
<dbReference type="InterPro" id="IPR048500">
    <property type="entry name" value="DIKK1/2/4_C-subdom1"/>
</dbReference>
<dbReference type="Proteomes" id="UP000289886">
    <property type="component" value="Unassembled WGS sequence"/>
</dbReference>
<organism evidence="12 13">
    <name type="scientific">Acipenser ruthenus</name>
    <name type="common">Sterlet sturgeon</name>
    <dbReference type="NCBI Taxonomy" id="7906"/>
    <lineage>
        <taxon>Eukaryota</taxon>
        <taxon>Metazoa</taxon>
        <taxon>Chordata</taxon>
        <taxon>Craniata</taxon>
        <taxon>Vertebrata</taxon>
        <taxon>Euteleostomi</taxon>
        <taxon>Actinopterygii</taxon>
        <taxon>Chondrostei</taxon>
        <taxon>Acipenseriformes</taxon>
        <taxon>Acipenseridae</taxon>
        <taxon>Acipenser</taxon>
    </lineage>
</organism>
<evidence type="ECO:0000256" key="8">
    <source>
        <dbReference type="SAM" id="MobiDB-lite"/>
    </source>
</evidence>
<dbReference type="Pfam" id="PF21479">
    <property type="entry name" value="DIKK1-2-4_C-subdom2"/>
    <property type="match status" value="1"/>
</dbReference>
<keyword evidence="3" id="KW-0217">Developmental protein</keyword>
<evidence type="ECO:0000256" key="7">
    <source>
        <dbReference type="ARBA" id="ARBA00023157"/>
    </source>
</evidence>
<protein>
    <submittedName>
        <fullName evidence="12">Dickkopf-related protein 2</fullName>
    </submittedName>
</protein>
<comment type="similarity">
    <text evidence="2">Belongs to the dickkopf family.</text>
</comment>
<evidence type="ECO:0000259" key="11">
    <source>
        <dbReference type="Pfam" id="PF21481"/>
    </source>
</evidence>
<evidence type="ECO:0000256" key="4">
    <source>
        <dbReference type="ARBA" id="ARBA00022525"/>
    </source>
</evidence>
<keyword evidence="13" id="KW-1185">Reference proteome</keyword>
<keyword evidence="4" id="KW-0964">Secreted</keyword>
<dbReference type="Pfam" id="PF21481">
    <property type="entry name" value="DIKK1-2-4_C-subdom1"/>
    <property type="match status" value="1"/>
</dbReference>
<evidence type="ECO:0000256" key="3">
    <source>
        <dbReference type="ARBA" id="ARBA00022473"/>
    </source>
</evidence>
<feature type="domain" description="Dickkopf-related protein 1/2/4 C-terminal subdomain 1" evidence="11">
    <location>
        <begin position="132"/>
        <end position="161"/>
    </location>
</feature>
<feature type="region of interest" description="Disordered" evidence="8">
    <location>
        <begin position="102"/>
        <end position="132"/>
    </location>
</feature>
<dbReference type="GO" id="GO:0005615">
    <property type="term" value="C:extracellular space"/>
    <property type="evidence" value="ECO:0007669"/>
    <property type="project" value="TreeGrafter"/>
</dbReference>
<name>A0A444UHL5_ACIRT</name>
<comment type="caution">
    <text evidence="12">The sequence shown here is derived from an EMBL/GenBank/DDBJ whole genome shotgun (WGS) entry which is preliminary data.</text>
</comment>
<dbReference type="GO" id="GO:0048019">
    <property type="term" value="F:receptor antagonist activity"/>
    <property type="evidence" value="ECO:0007669"/>
    <property type="project" value="TreeGrafter"/>
</dbReference>
<evidence type="ECO:0000259" key="10">
    <source>
        <dbReference type="Pfam" id="PF21479"/>
    </source>
</evidence>
<dbReference type="GO" id="GO:0090090">
    <property type="term" value="P:negative regulation of canonical Wnt signaling pathway"/>
    <property type="evidence" value="ECO:0007669"/>
    <property type="project" value="TreeGrafter"/>
</dbReference>
<keyword evidence="5" id="KW-0879">Wnt signaling pathway</keyword>
<dbReference type="PANTHER" id="PTHR12113">
    <property type="entry name" value="DICKKOPF3-LIKE 3"/>
    <property type="match status" value="1"/>
</dbReference>
<feature type="signal peptide" evidence="9">
    <location>
        <begin position="1"/>
        <end position="25"/>
    </location>
</feature>
<evidence type="ECO:0000313" key="12">
    <source>
        <dbReference type="EMBL" id="RXM34692.1"/>
    </source>
</evidence>
<dbReference type="EMBL" id="SCEB01214553">
    <property type="protein sequence ID" value="RXM34692.1"/>
    <property type="molecule type" value="Genomic_DNA"/>
</dbReference>
<evidence type="ECO:0000256" key="1">
    <source>
        <dbReference type="ARBA" id="ARBA00004613"/>
    </source>
</evidence>
<evidence type="ECO:0000256" key="6">
    <source>
        <dbReference type="ARBA" id="ARBA00022729"/>
    </source>
</evidence>
<evidence type="ECO:0000313" key="13">
    <source>
        <dbReference type="Proteomes" id="UP000289886"/>
    </source>
</evidence>
<dbReference type="GO" id="GO:0039706">
    <property type="term" value="F:co-receptor binding"/>
    <property type="evidence" value="ECO:0007669"/>
    <property type="project" value="TreeGrafter"/>
</dbReference>
<evidence type="ECO:0000256" key="5">
    <source>
        <dbReference type="ARBA" id="ARBA00022687"/>
    </source>
</evidence>
<evidence type="ECO:0000256" key="9">
    <source>
        <dbReference type="SAM" id="SignalP"/>
    </source>
</evidence>
<comment type="subcellular location">
    <subcellularLocation>
        <location evidence="1">Secreted</location>
    </subcellularLocation>
</comment>
<evidence type="ECO:0000256" key="2">
    <source>
        <dbReference type="ARBA" id="ARBA00010842"/>
    </source>
</evidence>
<gene>
    <name evidence="12" type="ORF">EOD39_4609</name>
</gene>
<dbReference type="CDD" id="cd23273">
    <property type="entry name" value="Dkk2_Cys2"/>
    <property type="match status" value="1"/>
</dbReference>
<dbReference type="InterPro" id="IPR047302">
    <property type="entry name" value="Dkk2_Cys2"/>
</dbReference>
<dbReference type="GO" id="GO:0016055">
    <property type="term" value="P:Wnt signaling pathway"/>
    <property type="evidence" value="ECO:0007669"/>
    <property type="project" value="UniProtKB-KW"/>
</dbReference>
<keyword evidence="7" id="KW-1015">Disulfide bond</keyword>
<accession>A0A444UHL5</accession>
<dbReference type="FunFam" id="2.10.80.10:FF:000001">
    <property type="entry name" value="Dickkopf WNT-signaling pathway inhibitor 2"/>
    <property type="match status" value="1"/>
</dbReference>
<dbReference type="InterPro" id="IPR039863">
    <property type="entry name" value="DKK1-4"/>
</dbReference>
<feature type="domain" description="Dickkopf-related protein 1/2/4 C-terminal subdomain 2" evidence="10">
    <location>
        <begin position="164"/>
        <end position="211"/>
    </location>
</feature>
<sequence length="212" mass="22948">MLLLVWTRGSCSLLLLAAVLRIGYSQRADGPGSKVNSIKSSLLGQTPTQAANRSITFPVGIISKKGNNPGQFSLNFRTSPGICIAVSESILTGHMPAIEGHDKNNGQLSTGDMGWQNLGKTQSKLPNVKGHEGDSCLRSSDCAEGFCCARHFWTKICKPVLRQGEVCTKQRKKGSHGLEIFQRCDCAKGLSCKIWKDATSSSKSRLHVCQKI</sequence>